<name>A0ABR2JWQ4_9EUKA</name>
<evidence type="ECO:0008006" key="3">
    <source>
        <dbReference type="Google" id="ProtNLM"/>
    </source>
</evidence>
<evidence type="ECO:0000313" key="1">
    <source>
        <dbReference type="EMBL" id="KAK8882903.1"/>
    </source>
</evidence>
<protein>
    <recommendedName>
        <fullName evidence="3">F5/8 type C domain-containing protein</fullName>
    </recommendedName>
</protein>
<accession>A0ABR2JWQ4</accession>
<comment type="caution">
    <text evidence="1">The sequence shown here is derived from an EMBL/GenBank/DDBJ whole genome shotgun (WGS) entry which is preliminary data.</text>
</comment>
<keyword evidence="2" id="KW-1185">Reference proteome</keyword>
<dbReference type="Gene3D" id="2.60.120.260">
    <property type="entry name" value="Galactose-binding domain-like"/>
    <property type="match status" value="1"/>
</dbReference>
<gene>
    <name evidence="1" type="ORF">M9Y10_045548</name>
</gene>
<dbReference type="Proteomes" id="UP001470230">
    <property type="component" value="Unassembled WGS sequence"/>
</dbReference>
<organism evidence="1 2">
    <name type="scientific">Tritrichomonas musculus</name>
    <dbReference type="NCBI Taxonomy" id="1915356"/>
    <lineage>
        <taxon>Eukaryota</taxon>
        <taxon>Metamonada</taxon>
        <taxon>Parabasalia</taxon>
        <taxon>Tritrichomonadida</taxon>
        <taxon>Tritrichomonadidae</taxon>
        <taxon>Tritrichomonas</taxon>
    </lineage>
</organism>
<reference evidence="1 2" key="1">
    <citation type="submission" date="2024-04" db="EMBL/GenBank/DDBJ databases">
        <title>Tritrichomonas musculus Genome.</title>
        <authorList>
            <person name="Alves-Ferreira E."/>
            <person name="Grigg M."/>
            <person name="Lorenzi H."/>
            <person name="Galac M."/>
        </authorList>
    </citation>
    <scope>NUCLEOTIDE SEQUENCE [LARGE SCALE GENOMIC DNA]</scope>
    <source>
        <strain evidence="1 2">EAF2021</strain>
    </source>
</reference>
<proteinExistence type="predicted"/>
<dbReference type="SUPFAM" id="SSF49785">
    <property type="entry name" value="Galactose-binding domain-like"/>
    <property type="match status" value="1"/>
</dbReference>
<sequence>MKSITLSSAGLKNIITHDEHKFHFIFGEHDIEMDNILAEFISPEVSRLHKADPTICSINFNDTFNDPLSIFSKKYDDILTSDFISQLQNISRGYSIEISKEQSFDMQLISILLGNKELFSTLNEIYPFDLDESNIDLYVQRLQVFHNFIGCSKYFEYTNIIDFIAQHFYLVDKNELLKNSKTIIYSIISNPKLILDNEDSLFDLINQMYENDDNSDSEISITRFYEEIQFSELSEAKFEEFLSYFKLEEMSNPLWIKLCECFYVKHQNFQKKMYKRYLMGDNQVIEFDGNNAFNGIINHLAEECGGDVSDNNVVSVTASSIYNTYYPKNVVSFNNKNYYFSKGMDYDWLQYDFKERKVRPTHYTIRSRYGFGKSGCHLREWVIEGSNTSLKDDWKVLDLRKGISCLDGSYEYHTFEIQAQLEKYEYFQYLRIRITGPNTGDCDNLTFSDLEYFGSISNNFA</sequence>
<dbReference type="EMBL" id="JAPFFF010000009">
    <property type="protein sequence ID" value="KAK8882903.1"/>
    <property type="molecule type" value="Genomic_DNA"/>
</dbReference>
<evidence type="ECO:0000313" key="2">
    <source>
        <dbReference type="Proteomes" id="UP001470230"/>
    </source>
</evidence>
<dbReference type="InterPro" id="IPR008979">
    <property type="entry name" value="Galactose-bd-like_sf"/>
</dbReference>